<keyword evidence="3" id="KW-1185">Reference proteome</keyword>
<gene>
    <name evidence="2" type="ORF">HA41_00440</name>
</gene>
<organism evidence="2 3">
    <name type="scientific">Pantoea conspicua</name>
    <dbReference type="NCBI Taxonomy" id="472705"/>
    <lineage>
        <taxon>Bacteria</taxon>
        <taxon>Pseudomonadati</taxon>
        <taxon>Pseudomonadota</taxon>
        <taxon>Gammaproteobacteria</taxon>
        <taxon>Enterobacterales</taxon>
        <taxon>Erwiniaceae</taxon>
        <taxon>Pantoea</taxon>
    </lineage>
</organism>
<dbReference type="Proteomes" id="UP000193933">
    <property type="component" value="Unassembled WGS sequence"/>
</dbReference>
<comment type="caution">
    <text evidence="2">The sequence shown here is derived from an EMBL/GenBank/DDBJ whole genome shotgun (WGS) entry which is preliminary data.</text>
</comment>
<feature type="region of interest" description="Disordered" evidence="1">
    <location>
        <begin position="1"/>
        <end position="22"/>
    </location>
</feature>
<evidence type="ECO:0000313" key="2">
    <source>
        <dbReference type="EMBL" id="ORM55934.1"/>
    </source>
</evidence>
<protein>
    <submittedName>
        <fullName evidence="2">Uncharacterized protein</fullName>
    </submittedName>
</protein>
<dbReference type="AlphaFoldDB" id="A0A1X1C2M5"/>
<evidence type="ECO:0000313" key="3">
    <source>
        <dbReference type="Proteomes" id="UP000193933"/>
    </source>
</evidence>
<accession>A0A1X1C2M5</accession>
<name>A0A1X1C2M5_9GAMM</name>
<dbReference type="RefSeq" id="WP_094119086.1">
    <property type="nucleotide sequence ID" value="NZ_MLFN01000001.1"/>
</dbReference>
<reference evidence="2 3" key="1">
    <citation type="journal article" date="2017" name="Antonie Van Leeuwenhoek">
        <title>Phylogenomic resolution of the bacterial genus Pantoea and its relationship with Erwinia and Tatumella.</title>
        <authorList>
            <person name="Palmer M."/>
            <person name="Steenkamp E.T."/>
            <person name="Coetzee M.P."/>
            <person name="Chan W.Y."/>
            <person name="van Zyl E."/>
            <person name="De Maayer P."/>
            <person name="Coutinho T.A."/>
            <person name="Blom J."/>
            <person name="Smits T.H."/>
            <person name="Duffy B."/>
            <person name="Venter S.N."/>
        </authorList>
    </citation>
    <scope>NUCLEOTIDE SEQUENCE [LARGE SCALE GENOMIC DNA]</scope>
    <source>
        <strain evidence="2 3">LMG 24534</strain>
    </source>
</reference>
<dbReference type="EMBL" id="MLFN01000001">
    <property type="protein sequence ID" value="ORM55934.1"/>
    <property type="molecule type" value="Genomic_DNA"/>
</dbReference>
<proteinExistence type="predicted"/>
<dbReference type="OrthoDB" id="9913729at2"/>
<evidence type="ECO:0000256" key="1">
    <source>
        <dbReference type="SAM" id="MobiDB-lite"/>
    </source>
</evidence>
<sequence>MNLTEPSADSARPDETQSQRLHRLAMQDAQQQIAARYGERCRIESRTKEQTRKLIQSTTERRLTKYVEHQEAIERNRLQPADVAASDVNNVYPEWTARRYHGD</sequence>